<dbReference type="PANTHER" id="PTHR12770">
    <property type="entry name" value="RUS1 FAMILY PROTEIN C16ORF58"/>
    <property type="match status" value="1"/>
</dbReference>
<comment type="subcellular location">
    <subcellularLocation>
        <location evidence="1">Membrane</location>
    </subcellularLocation>
</comment>
<gene>
    <name evidence="7" type="ORF">NADFUDRAFT_80920</name>
</gene>
<organism evidence="7 8">
    <name type="scientific">Nadsonia fulvescens var. elongata DSM 6958</name>
    <dbReference type="NCBI Taxonomy" id="857566"/>
    <lineage>
        <taxon>Eukaryota</taxon>
        <taxon>Fungi</taxon>
        <taxon>Dikarya</taxon>
        <taxon>Ascomycota</taxon>
        <taxon>Saccharomycotina</taxon>
        <taxon>Dipodascomycetes</taxon>
        <taxon>Dipodascales</taxon>
        <taxon>Dipodascales incertae sedis</taxon>
        <taxon>Nadsonia</taxon>
    </lineage>
</organism>
<dbReference type="InterPro" id="IPR006968">
    <property type="entry name" value="RUS_fam"/>
</dbReference>
<keyword evidence="3" id="KW-0812">Transmembrane</keyword>
<dbReference type="AlphaFoldDB" id="A0A1E3PQP7"/>
<evidence type="ECO:0000259" key="6">
    <source>
        <dbReference type="Pfam" id="PF04884"/>
    </source>
</evidence>
<dbReference type="Proteomes" id="UP000095009">
    <property type="component" value="Unassembled WGS sequence"/>
</dbReference>
<evidence type="ECO:0000313" key="8">
    <source>
        <dbReference type="Proteomes" id="UP000095009"/>
    </source>
</evidence>
<evidence type="ECO:0000256" key="4">
    <source>
        <dbReference type="ARBA" id="ARBA00022989"/>
    </source>
</evidence>
<evidence type="ECO:0000256" key="1">
    <source>
        <dbReference type="ARBA" id="ARBA00004370"/>
    </source>
</evidence>
<dbReference type="OrthoDB" id="364779at2759"/>
<proteinExistence type="inferred from homology"/>
<feature type="domain" description="Protein root UVB sensitive/RUS" evidence="6">
    <location>
        <begin position="62"/>
        <end position="302"/>
    </location>
</feature>
<comment type="similarity">
    <text evidence="2">Belongs to the RUS1 family.</text>
</comment>
<dbReference type="Pfam" id="PF04884">
    <property type="entry name" value="UVB_sens_prot"/>
    <property type="match status" value="1"/>
</dbReference>
<reference evidence="7 8" key="1">
    <citation type="journal article" date="2016" name="Proc. Natl. Acad. Sci. U.S.A.">
        <title>Comparative genomics of biotechnologically important yeasts.</title>
        <authorList>
            <person name="Riley R."/>
            <person name="Haridas S."/>
            <person name="Wolfe K.H."/>
            <person name="Lopes M.R."/>
            <person name="Hittinger C.T."/>
            <person name="Goeker M."/>
            <person name="Salamov A.A."/>
            <person name="Wisecaver J.H."/>
            <person name="Long T.M."/>
            <person name="Calvey C.H."/>
            <person name="Aerts A.L."/>
            <person name="Barry K.W."/>
            <person name="Choi C."/>
            <person name="Clum A."/>
            <person name="Coughlan A.Y."/>
            <person name="Deshpande S."/>
            <person name="Douglass A.P."/>
            <person name="Hanson S.J."/>
            <person name="Klenk H.-P."/>
            <person name="LaButti K.M."/>
            <person name="Lapidus A."/>
            <person name="Lindquist E.A."/>
            <person name="Lipzen A.M."/>
            <person name="Meier-Kolthoff J.P."/>
            <person name="Ohm R.A."/>
            <person name="Otillar R.P."/>
            <person name="Pangilinan J.L."/>
            <person name="Peng Y."/>
            <person name="Rokas A."/>
            <person name="Rosa C.A."/>
            <person name="Scheuner C."/>
            <person name="Sibirny A.A."/>
            <person name="Slot J.C."/>
            <person name="Stielow J.B."/>
            <person name="Sun H."/>
            <person name="Kurtzman C.P."/>
            <person name="Blackwell M."/>
            <person name="Grigoriev I.V."/>
            <person name="Jeffries T.W."/>
        </authorList>
    </citation>
    <scope>NUCLEOTIDE SEQUENCE [LARGE SCALE GENOMIC DNA]</scope>
    <source>
        <strain evidence="7 8">DSM 6958</strain>
    </source>
</reference>
<dbReference type="GO" id="GO:0016020">
    <property type="term" value="C:membrane"/>
    <property type="evidence" value="ECO:0007669"/>
    <property type="project" value="UniProtKB-SubCell"/>
</dbReference>
<dbReference type="InterPro" id="IPR054549">
    <property type="entry name" value="UVB_sens_RUS_dom"/>
</dbReference>
<evidence type="ECO:0000256" key="3">
    <source>
        <dbReference type="ARBA" id="ARBA00022692"/>
    </source>
</evidence>
<keyword evidence="4" id="KW-1133">Transmembrane helix</keyword>
<evidence type="ECO:0000256" key="5">
    <source>
        <dbReference type="ARBA" id="ARBA00023136"/>
    </source>
</evidence>
<name>A0A1E3PQP7_9ASCO</name>
<keyword evidence="5" id="KW-0472">Membrane</keyword>
<protein>
    <submittedName>
        <fullName evidence="7">DUF647-domain-containing protein</fullName>
    </submittedName>
</protein>
<sequence length="524" mass="57838">MSFLDLEKADPEWSQPSPSSLIVCEHDVNGTPFAFFSGEYSRNLKRTLQSPDHENYFGAVQRRGSTIQNLINIFLPTGFPDSVQSDYLDYQIYDSVQAFSSSIAGLLANRCVLVAMGVGNSTETSTSALFLKILQETVGRLGTIMFAWRLGSTLEPECKKFRFVADIINDAAIVFDCMSPMFPGNRNSKVILMCASGILRSICGVMAGGSRAALTQHFTHPTKGSIADVNAKDQSQETVITLMGMLVGSVVIGKVEGEGLYMWVVLLSLLTIHLWTNYNAVASVIMQTINRQRANILFSDIIRILPELESNMSGGSLDNSKSGLSKLIMSPRSVASRERILEWDGVLRWYETSFNKPDSVLGYANFVGFSDILNVLHQQSFSISLLDLMSCCSTELNGYLIWFQVLHGTNRVEVKICLTKDNDIPDSEVSLKSSGTKTQEKTELRAWCHALLIAKYIGTSPGKSPTTASDYMECIRHTEATVDNIFGQLQIMDNFRLAGWDIERCAIISAPTKSISIKSKVGIL</sequence>
<dbReference type="PANTHER" id="PTHR12770:SF31">
    <property type="entry name" value="RUS FAMILY MEMBER 1"/>
    <property type="match status" value="1"/>
</dbReference>
<evidence type="ECO:0000313" key="7">
    <source>
        <dbReference type="EMBL" id="ODQ67756.1"/>
    </source>
</evidence>
<keyword evidence="8" id="KW-1185">Reference proteome</keyword>
<evidence type="ECO:0000256" key="2">
    <source>
        <dbReference type="ARBA" id="ARBA00007558"/>
    </source>
</evidence>
<dbReference type="EMBL" id="KV454406">
    <property type="protein sequence ID" value="ODQ67756.1"/>
    <property type="molecule type" value="Genomic_DNA"/>
</dbReference>
<accession>A0A1E3PQP7</accession>